<dbReference type="Gene3D" id="3.40.50.920">
    <property type="match status" value="1"/>
</dbReference>
<evidence type="ECO:0000259" key="17">
    <source>
        <dbReference type="SMART" id="SM00861"/>
    </source>
</evidence>
<evidence type="ECO:0000256" key="7">
    <source>
        <dbReference type="ARBA" id="ARBA00022842"/>
    </source>
</evidence>
<feature type="binding site" evidence="12">
    <location>
        <position position="519"/>
    </location>
    <ligand>
        <name>substrate</name>
    </ligand>
</feature>
<evidence type="ECO:0000256" key="15">
    <source>
        <dbReference type="PIRSR" id="PIRSR605478-5"/>
    </source>
</evidence>
<dbReference type="InterPro" id="IPR005475">
    <property type="entry name" value="Transketolase-like_Pyr-bd"/>
</dbReference>
<dbReference type="FunFam" id="3.40.50.970:FF:000003">
    <property type="entry name" value="Transketolase"/>
    <property type="match status" value="1"/>
</dbReference>
<dbReference type="InterPro" id="IPR033247">
    <property type="entry name" value="Transketolase_fam"/>
</dbReference>
<feature type="site" description="Important for catalytic activity" evidence="15">
    <location>
        <position position="29"/>
    </location>
</feature>
<dbReference type="InterPro" id="IPR005474">
    <property type="entry name" value="Transketolase_N"/>
</dbReference>
<evidence type="ECO:0000256" key="4">
    <source>
        <dbReference type="ARBA" id="ARBA00022679"/>
    </source>
</evidence>
<feature type="binding site" evidence="13">
    <location>
        <position position="436"/>
    </location>
    <ligand>
        <name>thiamine diphosphate</name>
        <dbReference type="ChEBI" id="CHEBI:58937"/>
    </ligand>
</feature>
<feature type="site" description="Important for catalytic activity" evidence="15">
    <location>
        <position position="260"/>
    </location>
</feature>
<comment type="function">
    <text evidence="16">Catalyzes the transfer of a two-carbon ketol group from a ketose donor to an aldose acceptor, via a covalent intermediate with the cofactor thiamine pyrophosphate.</text>
</comment>
<dbReference type="NCBIfam" id="TIGR00232">
    <property type="entry name" value="tktlase_bact"/>
    <property type="match status" value="1"/>
</dbReference>
<feature type="binding site" evidence="13">
    <location>
        <position position="69"/>
    </location>
    <ligand>
        <name>thiamine diphosphate</name>
        <dbReference type="ChEBI" id="CHEBI:58937"/>
    </ligand>
</feature>
<comment type="caution">
    <text evidence="18">The sequence shown here is derived from an EMBL/GenBank/DDBJ whole genome shotgun (WGS) entry which is preliminary data.</text>
</comment>
<dbReference type="GO" id="GO:0005829">
    <property type="term" value="C:cytosol"/>
    <property type="evidence" value="ECO:0007669"/>
    <property type="project" value="TreeGrafter"/>
</dbReference>
<evidence type="ECO:0000256" key="5">
    <source>
        <dbReference type="ARBA" id="ARBA00022723"/>
    </source>
</evidence>
<feature type="binding site" evidence="14">
    <location>
        <position position="186"/>
    </location>
    <ligand>
        <name>Mg(2+)</name>
        <dbReference type="ChEBI" id="CHEBI:18420"/>
    </ligand>
</feature>
<dbReference type="CDD" id="cd02012">
    <property type="entry name" value="TPP_TK"/>
    <property type="match status" value="1"/>
</dbReference>
<reference evidence="18" key="2">
    <citation type="submission" date="2020-09" db="EMBL/GenBank/DDBJ databases">
        <authorList>
            <person name="Sun Q."/>
            <person name="Sedlacek I."/>
        </authorList>
    </citation>
    <scope>NUCLEOTIDE SEQUENCE</scope>
    <source>
        <strain evidence="18">CCM 7897</strain>
    </source>
</reference>
<feature type="binding site" evidence="12">
    <location>
        <position position="383"/>
    </location>
    <ligand>
        <name>substrate</name>
    </ligand>
</feature>
<feature type="binding site" evidence="13">
    <location>
        <position position="260"/>
    </location>
    <ligand>
        <name>thiamine diphosphate</name>
        <dbReference type="ChEBI" id="CHEBI:58937"/>
    </ligand>
</feature>
<keyword evidence="7 14" id="KW-0460">Magnesium</keyword>
<keyword evidence="8 13" id="KW-0786">Thiamine pyrophosphate</keyword>
<comment type="subunit">
    <text evidence="2 16">Homodimer.</text>
</comment>
<dbReference type="Pfam" id="PF00456">
    <property type="entry name" value="Transketolase_N"/>
    <property type="match status" value="1"/>
</dbReference>
<feature type="binding site" evidence="12">
    <location>
        <position position="29"/>
    </location>
    <ligand>
        <name>substrate</name>
    </ligand>
</feature>
<dbReference type="InterPro" id="IPR055152">
    <property type="entry name" value="Transketolase-like_C_2"/>
</dbReference>
<dbReference type="AlphaFoldDB" id="A0A917BHG9"/>
<accession>A0A917BHG9</accession>
<dbReference type="SUPFAM" id="SSF52922">
    <property type="entry name" value="TK C-terminal domain-like"/>
    <property type="match status" value="1"/>
</dbReference>
<gene>
    <name evidence="18" type="ORF">GCM10007301_00260</name>
</gene>
<feature type="binding site" evidence="13">
    <location>
        <begin position="118"/>
        <end position="120"/>
    </location>
    <ligand>
        <name>thiamine diphosphate</name>
        <dbReference type="ChEBI" id="CHEBI:58937"/>
    </ligand>
</feature>
<dbReference type="Pfam" id="PF22613">
    <property type="entry name" value="Transketolase_C_1"/>
    <property type="match status" value="1"/>
</dbReference>
<reference evidence="18" key="1">
    <citation type="journal article" date="2014" name="Int. J. Syst. Evol. Microbiol.">
        <title>Complete genome sequence of Corynebacterium casei LMG S-19264T (=DSM 44701T), isolated from a smear-ripened cheese.</title>
        <authorList>
            <consortium name="US DOE Joint Genome Institute (JGI-PGF)"/>
            <person name="Walter F."/>
            <person name="Albersmeier A."/>
            <person name="Kalinowski J."/>
            <person name="Ruckert C."/>
        </authorList>
    </citation>
    <scope>NUCLEOTIDE SEQUENCE</scope>
    <source>
        <strain evidence="18">CCM 7897</strain>
    </source>
</reference>
<evidence type="ECO:0000256" key="11">
    <source>
        <dbReference type="PIRSR" id="PIRSR605478-1"/>
    </source>
</evidence>
<feature type="binding site" evidence="12">
    <location>
        <position position="468"/>
    </location>
    <ligand>
        <name>substrate</name>
    </ligand>
</feature>
<feature type="binding site" evidence="12">
    <location>
        <position position="460"/>
    </location>
    <ligand>
        <name>substrate</name>
    </ligand>
</feature>
<evidence type="ECO:0000313" key="18">
    <source>
        <dbReference type="EMBL" id="GGF44695.1"/>
    </source>
</evidence>
<dbReference type="PROSITE" id="PS00801">
    <property type="entry name" value="TRANSKETOLASE_1"/>
    <property type="match status" value="1"/>
</dbReference>
<dbReference type="PANTHER" id="PTHR43522">
    <property type="entry name" value="TRANSKETOLASE"/>
    <property type="match status" value="1"/>
</dbReference>
<feature type="binding site" evidence="13">
    <location>
        <position position="157"/>
    </location>
    <ligand>
        <name>thiamine diphosphate</name>
        <dbReference type="ChEBI" id="CHEBI:58937"/>
    </ligand>
</feature>
<comment type="cofactor">
    <cofactor evidence="16">
        <name>Mg(2+)</name>
        <dbReference type="ChEBI" id="CHEBI:18420"/>
    </cofactor>
    <cofactor evidence="16">
        <name>Ca(2+)</name>
        <dbReference type="ChEBI" id="CHEBI:29108"/>
    </cofactor>
    <cofactor evidence="16">
        <name>Mn(2+)</name>
        <dbReference type="ChEBI" id="CHEBI:29035"/>
    </cofactor>
    <cofactor evidence="16">
        <name>Co(2+)</name>
        <dbReference type="ChEBI" id="CHEBI:48828"/>
    </cofactor>
    <text evidence="16">Binds 1 Mg(2+) ion per subunit. Can also utilize other divalent metal cations, such as Ca(2+), Mn(2+) and Co(2+).</text>
</comment>
<dbReference type="InterPro" id="IPR020826">
    <property type="entry name" value="Transketolase_BS"/>
</dbReference>
<feature type="binding site" evidence="12">
    <location>
        <position position="356"/>
    </location>
    <ligand>
        <name>substrate</name>
    </ligand>
</feature>
<dbReference type="EMBL" id="BMCT01000001">
    <property type="protein sequence ID" value="GGF44695.1"/>
    <property type="molecule type" value="Genomic_DNA"/>
</dbReference>
<evidence type="ECO:0000256" key="6">
    <source>
        <dbReference type="ARBA" id="ARBA00022837"/>
    </source>
</evidence>
<evidence type="ECO:0000256" key="2">
    <source>
        <dbReference type="ARBA" id="ARBA00011738"/>
    </source>
</evidence>
<evidence type="ECO:0000256" key="13">
    <source>
        <dbReference type="PIRSR" id="PIRSR605478-3"/>
    </source>
</evidence>
<dbReference type="SUPFAM" id="SSF52518">
    <property type="entry name" value="Thiamin diphosphate-binding fold (THDP-binding)"/>
    <property type="match status" value="2"/>
</dbReference>
<dbReference type="GO" id="GO:0046872">
    <property type="term" value="F:metal ion binding"/>
    <property type="evidence" value="ECO:0007669"/>
    <property type="project" value="UniProtKB-KW"/>
</dbReference>
<dbReference type="GO" id="GO:0004802">
    <property type="term" value="F:transketolase activity"/>
    <property type="evidence" value="ECO:0007669"/>
    <property type="project" value="UniProtKB-UniRule"/>
</dbReference>
<dbReference type="PROSITE" id="PS00802">
    <property type="entry name" value="TRANSKETOLASE_2"/>
    <property type="match status" value="1"/>
</dbReference>
<proteinExistence type="inferred from homology"/>
<keyword evidence="6 16" id="KW-0106">Calcium</keyword>
<dbReference type="GO" id="GO:0006098">
    <property type="term" value="P:pentose-phosphate shunt"/>
    <property type="evidence" value="ECO:0007669"/>
    <property type="project" value="TreeGrafter"/>
</dbReference>
<feature type="binding site" evidence="12">
    <location>
        <position position="472"/>
    </location>
    <ligand>
        <name>substrate</name>
    </ligand>
</feature>
<dbReference type="Proteomes" id="UP000606044">
    <property type="component" value="Unassembled WGS sequence"/>
</dbReference>
<feature type="binding site" evidence="13">
    <location>
        <position position="186"/>
    </location>
    <ligand>
        <name>thiamine diphosphate</name>
        <dbReference type="ChEBI" id="CHEBI:58937"/>
    </ligand>
</feature>
<feature type="active site" description="Proton donor" evidence="11">
    <location>
        <position position="410"/>
    </location>
</feature>
<dbReference type="Pfam" id="PF02779">
    <property type="entry name" value="Transket_pyr"/>
    <property type="match status" value="1"/>
</dbReference>
<evidence type="ECO:0000256" key="10">
    <source>
        <dbReference type="NCBIfam" id="TIGR00232"/>
    </source>
</evidence>
<keyword evidence="4 16" id="KW-0808">Transferase</keyword>
<dbReference type="InterPro" id="IPR029061">
    <property type="entry name" value="THDP-binding"/>
</dbReference>
<evidence type="ECO:0000256" key="12">
    <source>
        <dbReference type="PIRSR" id="PIRSR605478-2"/>
    </source>
</evidence>
<comment type="cofactor">
    <cofactor evidence="14">
        <name>Mg(2+)</name>
        <dbReference type="ChEBI" id="CHEBI:18420"/>
    </cofactor>
    <text evidence="14">Binds 1 Mg(2+) ion per subunit. Can also utilize other divalent metal cations, such as Ca(2+), Mn(2+) and Co(2+).</text>
</comment>
<feature type="domain" description="Transketolase-like pyrimidine-binding" evidence="17">
    <location>
        <begin position="353"/>
        <end position="524"/>
    </location>
</feature>
<dbReference type="Gene3D" id="3.40.50.970">
    <property type="match status" value="2"/>
</dbReference>
<keyword evidence="19" id="KW-1185">Reference proteome</keyword>
<evidence type="ECO:0000256" key="14">
    <source>
        <dbReference type="PIRSR" id="PIRSR605478-4"/>
    </source>
</evidence>
<evidence type="ECO:0000256" key="8">
    <source>
        <dbReference type="ARBA" id="ARBA00023052"/>
    </source>
</evidence>
<dbReference type="InterPro" id="IPR009014">
    <property type="entry name" value="Transketo_C/PFOR_II"/>
</dbReference>
<evidence type="ECO:0000256" key="1">
    <source>
        <dbReference type="ARBA" id="ARBA00007131"/>
    </source>
</evidence>
<dbReference type="RefSeq" id="WP_188574264.1">
    <property type="nucleotide sequence ID" value="NZ_BMCT01000001.1"/>
</dbReference>
<dbReference type="CDD" id="cd07033">
    <property type="entry name" value="TPP_PYR_DXS_TK_like"/>
    <property type="match status" value="1"/>
</dbReference>
<protein>
    <recommendedName>
        <fullName evidence="3 10">Transketolase</fullName>
        <ecNumber evidence="3 10">2.2.1.1</ecNumber>
    </recommendedName>
</protein>
<dbReference type="InterPro" id="IPR049557">
    <property type="entry name" value="Transketolase_CS"/>
</dbReference>
<evidence type="ECO:0000256" key="16">
    <source>
        <dbReference type="RuleBase" id="RU004996"/>
    </source>
</evidence>
<dbReference type="FunFam" id="3.40.50.970:FF:000004">
    <property type="entry name" value="Transketolase"/>
    <property type="match status" value="1"/>
</dbReference>
<dbReference type="InterPro" id="IPR005478">
    <property type="entry name" value="Transketolase_bac-like"/>
</dbReference>
<comment type="catalytic activity">
    <reaction evidence="9 16">
        <text>D-sedoheptulose 7-phosphate + D-glyceraldehyde 3-phosphate = aldehydo-D-ribose 5-phosphate + D-xylulose 5-phosphate</text>
        <dbReference type="Rhea" id="RHEA:10508"/>
        <dbReference type="ChEBI" id="CHEBI:57483"/>
        <dbReference type="ChEBI" id="CHEBI:57737"/>
        <dbReference type="ChEBI" id="CHEBI:58273"/>
        <dbReference type="ChEBI" id="CHEBI:59776"/>
        <dbReference type="EC" id="2.2.1.1"/>
    </reaction>
</comment>
<feature type="binding site" evidence="14">
    <location>
        <position position="156"/>
    </location>
    <ligand>
        <name>Mg(2+)</name>
        <dbReference type="ChEBI" id="CHEBI:18420"/>
    </ligand>
</feature>
<keyword evidence="5 14" id="KW-0479">Metal-binding</keyword>
<name>A0A917BHG9_9HYPH</name>
<comment type="similarity">
    <text evidence="1 16">Belongs to the transketolase family.</text>
</comment>
<organism evidence="18 19">
    <name type="scientific">Azorhizobium oxalatiphilum</name>
    <dbReference type="NCBI Taxonomy" id="980631"/>
    <lineage>
        <taxon>Bacteria</taxon>
        <taxon>Pseudomonadati</taxon>
        <taxon>Pseudomonadota</taxon>
        <taxon>Alphaproteobacteria</taxon>
        <taxon>Hyphomicrobiales</taxon>
        <taxon>Xanthobacteraceae</taxon>
        <taxon>Azorhizobium</taxon>
    </lineage>
</organism>
<dbReference type="PANTHER" id="PTHR43522:SF2">
    <property type="entry name" value="TRANSKETOLASE 1-RELATED"/>
    <property type="match status" value="1"/>
</dbReference>
<evidence type="ECO:0000256" key="3">
    <source>
        <dbReference type="ARBA" id="ARBA00013152"/>
    </source>
</evidence>
<feature type="binding site" evidence="12">
    <location>
        <position position="260"/>
    </location>
    <ligand>
        <name>substrate</name>
    </ligand>
</feature>
<feature type="binding site" evidence="14">
    <location>
        <position position="188"/>
    </location>
    <ligand>
        <name>Mg(2+)</name>
        <dbReference type="ChEBI" id="CHEBI:18420"/>
    </ligand>
</feature>
<sequence length="663" mass="70175">MSRRDLHDRMAHAIRFLAIDAVEAANSGHPGLPMGAADIATVLFSETLKFDATQPTWPDRDRFILSAGHGSMLLYSLLHLLGYESLPMDELKRFRQLGSLTPGHPENFVTPGIETTTGPLGQGISTAVGFAMAERLMAARFSADIVDHRTVVIASDGDLMEGISQEAIDIAGHMKLAKLTVLWDDNRISIDGPTSLSGSTDQQARFAASGWTTLAVDGHDPVAILAALKTAYASDKPTLIACRTVIGFGSPAHAGSSKVHGSPLGAAEIEATRKALGWEAGPFEVPQDARDGWLDAGRKGVAAREAWQARFDALPEADRAEFERRMRGELPSAALAEAIAAVKAKAVADGNAVATRKSSEIVLDAITKAVPEMIGGSADLTGSNNTRAKGQKAVTPDDFDGTFIHWGVREHGMAAAMNGLALHGGVIPYSGTFLAFADYSRPAIRLAALMGERVVHVLTHDSIGLGEDGPTHQPVEHLAALRAIPNLLVMRPADTVETAECWQIALEAKDRPSCLILSRQNLPLLRQADAENKAAGGAYELIAASSEAQVSLFATGSELSLAVEARALLEAEGVPTRVVSVPSFELFLARPLAERRAVIGKAPAKVGIEAAIRMGWDSIIGSDAAFVGMTSFGASAPAKELYRHFGITPQAVVGAALEQLRQS</sequence>
<comment type="cofactor">
    <cofactor evidence="13">
        <name>thiamine diphosphate</name>
        <dbReference type="ChEBI" id="CHEBI:58937"/>
    </cofactor>
    <text evidence="13">Binds 1 thiamine pyrophosphate per subunit. During the reaction, the substrate forms a covalent intermediate with the cofactor.</text>
</comment>
<dbReference type="SMART" id="SM00861">
    <property type="entry name" value="Transket_pyr"/>
    <property type="match status" value="1"/>
</dbReference>
<evidence type="ECO:0000313" key="19">
    <source>
        <dbReference type="Proteomes" id="UP000606044"/>
    </source>
</evidence>
<evidence type="ECO:0000256" key="9">
    <source>
        <dbReference type="ARBA" id="ARBA00049473"/>
    </source>
</evidence>
<dbReference type="EC" id="2.2.1.1" evidence="3 10"/>